<dbReference type="InterPro" id="IPR000030">
    <property type="entry name" value="PPE_dom"/>
</dbReference>
<reference evidence="3 4" key="1">
    <citation type="submission" date="2016-01" db="EMBL/GenBank/DDBJ databases">
        <title>The new phylogeny of the genus Mycobacterium.</title>
        <authorList>
            <person name="Tarcisio F."/>
            <person name="Conor M."/>
            <person name="Antonella G."/>
            <person name="Elisabetta G."/>
            <person name="Giulia F.S."/>
            <person name="Sara T."/>
            <person name="Anna F."/>
            <person name="Clotilde B."/>
            <person name="Roberto B."/>
            <person name="Veronica D.S."/>
            <person name="Fabio R."/>
            <person name="Monica P."/>
            <person name="Olivier J."/>
            <person name="Enrico T."/>
            <person name="Nicola S."/>
        </authorList>
    </citation>
    <scope>NUCLEOTIDE SEQUENCE [LARGE SCALE GENOMIC DNA]</scope>
    <source>
        <strain evidence="3 4">DSM 43505</strain>
    </source>
</reference>
<gene>
    <name evidence="3" type="ORF">AWC07_21685</name>
</gene>
<dbReference type="InterPro" id="IPR038332">
    <property type="entry name" value="PPE_sf"/>
</dbReference>
<evidence type="ECO:0000313" key="3">
    <source>
        <dbReference type="EMBL" id="ORV80144.1"/>
    </source>
</evidence>
<evidence type="ECO:0000256" key="1">
    <source>
        <dbReference type="ARBA" id="ARBA00010652"/>
    </source>
</evidence>
<dbReference type="EMBL" id="LQOX01000006">
    <property type="protein sequence ID" value="ORV80144.1"/>
    <property type="molecule type" value="Genomic_DNA"/>
</dbReference>
<dbReference type="STRING" id="1777.AWC07_21685"/>
<dbReference type="FunFam" id="1.20.1260.20:FF:000001">
    <property type="entry name" value="PPE family protein PPE41"/>
    <property type="match status" value="1"/>
</dbReference>
<dbReference type="Proteomes" id="UP000193738">
    <property type="component" value="Unassembled WGS sequence"/>
</dbReference>
<dbReference type="GO" id="GO:0052572">
    <property type="term" value="P:response to host immune response"/>
    <property type="evidence" value="ECO:0007669"/>
    <property type="project" value="TreeGrafter"/>
</dbReference>
<organism evidence="3 4">
    <name type="scientific">Mycobacterium gastri</name>
    <dbReference type="NCBI Taxonomy" id="1777"/>
    <lineage>
        <taxon>Bacteria</taxon>
        <taxon>Bacillati</taxon>
        <taxon>Actinomycetota</taxon>
        <taxon>Actinomycetes</taxon>
        <taxon>Mycobacteriales</taxon>
        <taxon>Mycobacteriaceae</taxon>
        <taxon>Mycobacterium</taxon>
    </lineage>
</organism>
<comment type="similarity">
    <text evidence="1">Belongs to the mycobacterial PPE family.</text>
</comment>
<evidence type="ECO:0000259" key="2">
    <source>
        <dbReference type="Pfam" id="PF00823"/>
    </source>
</evidence>
<protein>
    <recommendedName>
        <fullName evidence="2">PPE domain-containing protein</fullName>
    </recommendedName>
</protein>
<dbReference type="Gene3D" id="1.20.1260.20">
    <property type="entry name" value="PPE superfamily"/>
    <property type="match status" value="1"/>
</dbReference>
<dbReference type="PANTHER" id="PTHR46766">
    <property type="entry name" value="GLUTAMINE-RICH PROTEIN 2"/>
    <property type="match status" value="1"/>
</dbReference>
<dbReference type="PANTHER" id="PTHR46766:SF1">
    <property type="entry name" value="GLUTAMINE-RICH PROTEIN 2"/>
    <property type="match status" value="1"/>
</dbReference>
<name>A0A1X1W1Q8_MYCGS</name>
<sequence length="331" mass="32706">MCVMEFVVLPPEVNSARMYAGAGSEPMLAAAAAWEGLAGELDSAACWFSSVTTGLAGSSWQGPASAAMAAAAAPYAQWLNAAAAQAGCAASQAQAVAAVYEAARTAVVHPVAVAANRSQIVSLVVSNLLGQNAPAIAATEAEYEQMWAEDVAAMAGYHGGASAAAAQLSPWGQALQSLPGPSAGASAAPIQPSLPSPAQGITEYGAILAFLASLITIAITPPQPLSQAINNAFNSVVKQLNAIAFTSESVLASQSGFNQSELANAQAVTSNNINRAVSALGSGNLGGAAAYLAAAGLYDAGTAVNLVGSNAVLPLTLLGADLQALGTALAP</sequence>
<dbReference type="SUPFAM" id="SSF140459">
    <property type="entry name" value="PE/PPE dimer-like"/>
    <property type="match status" value="1"/>
</dbReference>
<comment type="caution">
    <text evidence="3">The sequence shown here is derived from an EMBL/GenBank/DDBJ whole genome shotgun (WGS) entry which is preliminary data.</text>
</comment>
<dbReference type="AlphaFoldDB" id="A0A1X1W1Q8"/>
<evidence type="ECO:0000313" key="4">
    <source>
        <dbReference type="Proteomes" id="UP000193738"/>
    </source>
</evidence>
<proteinExistence type="inferred from homology"/>
<feature type="domain" description="PPE" evidence="2">
    <location>
        <begin position="6"/>
        <end position="168"/>
    </location>
</feature>
<accession>A0A1X1W1Q8</accession>
<dbReference type="Pfam" id="PF00823">
    <property type="entry name" value="PPE"/>
    <property type="match status" value="1"/>
</dbReference>
<keyword evidence="4" id="KW-1185">Reference proteome</keyword>